<comment type="subunit">
    <text evidence="6">Component of the Arp2/3 complex.</text>
</comment>
<dbReference type="GO" id="GO:0005829">
    <property type="term" value="C:cytosol"/>
    <property type="evidence" value="ECO:0007669"/>
    <property type="project" value="EnsemblFungi"/>
</dbReference>
<dbReference type="OMA" id="FRSYFHY"/>
<dbReference type="GO" id="GO:0005516">
    <property type="term" value="F:calmodulin binding"/>
    <property type="evidence" value="ECO:0007669"/>
    <property type="project" value="EnsemblFungi"/>
</dbReference>
<dbReference type="OrthoDB" id="148331at2759"/>
<feature type="compositionally biased region" description="Basic and acidic residues" evidence="7">
    <location>
        <begin position="290"/>
        <end position="301"/>
    </location>
</feature>
<protein>
    <recommendedName>
        <fullName evidence="6">Arp2/3 complex 34 kDa subunit</fullName>
    </recommendedName>
</protein>
<evidence type="ECO:0000256" key="3">
    <source>
        <dbReference type="ARBA" id="ARBA00022490"/>
    </source>
</evidence>
<dbReference type="PANTHER" id="PTHR12058">
    <property type="entry name" value="ARP2/3 COMPLEX 34 KDA SUBUNIT"/>
    <property type="match status" value="1"/>
</dbReference>
<comment type="subcellular location">
    <subcellularLocation>
        <location evidence="1 6">Cytoplasm</location>
        <location evidence="1 6">Cytoskeleton</location>
    </subcellularLocation>
</comment>
<keyword evidence="3 6" id="KW-0963">Cytoplasm</keyword>
<evidence type="ECO:0000313" key="9">
    <source>
        <dbReference type="Proteomes" id="UP000186594"/>
    </source>
</evidence>
<evidence type="ECO:0000256" key="7">
    <source>
        <dbReference type="SAM" id="MobiDB-lite"/>
    </source>
</evidence>
<dbReference type="STRING" id="1198029.A0A1U7LJN3"/>
<dbReference type="Gene3D" id="3.30.1460.20">
    <property type="match status" value="2"/>
</dbReference>
<keyword evidence="4 6" id="KW-0009">Actin-binding</keyword>
<dbReference type="EMBL" id="LXFE01002685">
    <property type="protein sequence ID" value="OLL22857.1"/>
    <property type="molecule type" value="Genomic_DNA"/>
</dbReference>
<reference evidence="8 9" key="1">
    <citation type="submission" date="2016-04" db="EMBL/GenBank/DDBJ databases">
        <title>Evolutionary innovation and constraint leading to complex multicellularity in the Ascomycota.</title>
        <authorList>
            <person name="Cisse O."/>
            <person name="Nguyen A."/>
            <person name="Hewitt D.A."/>
            <person name="Jedd G."/>
            <person name="Stajich J.E."/>
        </authorList>
    </citation>
    <scope>NUCLEOTIDE SEQUENCE [LARGE SCALE GENOMIC DNA]</scope>
    <source>
        <strain evidence="8 9">DAH-3</strain>
    </source>
</reference>
<proteinExistence type="inferred from homology"/>
<dbReference type="GO" id="GO:0030041">
    <property type="term" value="P:actin filament polymerization"/>
    <property type="evidence" value="ECO:0007669"/>
    <property type="project" value="InterPro"/>
</dbReference>
<dbReference type="FunFam" id="3.30.1460.20:FF:000005">
    <property type="entry name" value="Arp2/3 complex 34 kDa subunit"/>
    <property type="match status" value="1"/>
</dbReference>
<evidence type="ECO:0000256" key="6">
    <source>
        <dbReference type="RuleBase" id="RU364015"/>
    </source>
</evidence>
<dbReference type="SUPFAM" id="SSF69645">
    <property type="entry name" value="Arp2/3 complex subunits"/>
    <property type="match status" value="2"/>
</dbReference>
<comment type="similarity">
    <text evidence="2 6">Belongs to the ARPC2 family.</text>
</comment>
<evidence type="ECO:0000256" key="4">
    <source>
        <dbReference type="ARBA" id="ARBA00023203"/>
    </source>
</evidence>
<dbReference type="AlphaFoldDB" id="A0A1U7LJN3"/>
<evidence type="ECO:0000256" key="5">
    <source>
        <dbReference type="ARBA" id="ARBA00023212"/>
    </source>
</evidence>
<comment type="caution">
    <text evidence="8">The sequence shown here is derived from an EMBL/GenBank/DDBJ whole genome shotgun (WGS) entry which is preliminary data.</text>
</comment>
<dbReference type="GO" id="GO:0034314">
    <property type="term" value="P:Arp2/3 complex-mediated actin nucleation"/>
    <property type="evidence" value="ECO:0007669"/>
    <property type="project" value="EnsemblFungi"/>
</dbReference>
<dbReference type="GO" id="GO:0060090">
    <property type="term" value="F:molecular adaptor activity"/>
    <property type="evidence" value="ECO:0007669"/>
    <property type="project" value="EnsemblFungi"/>
</dbReference>
<dbReference type="Proteomes" id="UP000186594">
    <property type="component" value="Unassembled WGS sequence"/>
</dbReference>
<dbReference type="Pfam" id="PF04045">
    <property type="entry name" value="P34-Arc"/>
    <property type="match status" value="1"/>
</dbReference>
<dbReference type="FunFam" id="3.30.1460.20:FF:000003">
    <property type="entry name" value="Arp2/3 complex 34 kDa subunit"/>
    <property type="match status" value="1"/>
</dbReference>
<sequence length="312" mass="36653">MLLIEPHNDLLRSLLTERFNSSSQSTLDQIASEFDLTNFHISSISKTKILVSISTKCWPDLVKYGVHDLMQREYPGLTTSPEHSYDYSIEIDLEKLPESQDEREDLIRRVSLMKRNAFAAPFEQAFKIHDTLSKEYNPENPPQSTPEVLTIHYREEESIFITPSHDRVTVIFSTVFREETDRILGKIFLQEFVDARRRQGMQQAPQVLYSRDPPLEIRDLPGLRVSEDIGYITFVLFPRHLTPQKRDDCTSKIQLFRDYFHYHIKCSKVYMHSRMRARVSQFLKVINRARPENHEKGERRTASGRYMQGGRK</sequence>
<organism evidence="8 9">
    <name type="scientific">Neolecta irregularis (strain DAH-3)</name>
    <dbReference type="NCBI Taxonomy" id="1198029"/>
    <lineage>
        <taxon>Eukaryota</taxon>
        <taxon>Fungi</taxon>
        <taxon>Dikarya</taxon>
        <taxon>Ascomycota</taxon>
        <taxon>Taphrinomycotina</taxon>
        <taxon>Neolectales</taxon>
        <taxon>Neolectaceae</taxon>
        <taxon>Neolecta</taxon>
    </lineage>
</organism>
<gene>
    <name evidence="8" type="ORF">NEOLI_004395</name>
</gene>
<dbReference type="GO" id="GO:0005885">
    <property type="term" value="C:Arp2/3 protein complex"/>
    <property type="evidence" value="ECO:0007669"/>
    <property type="project" value="EnsemblFungi"/>
</dbReference>
<keyword evidence="5 6" id="KW-0206">Cytoskeleton</keyword>
<evidence type="ECO:0000313" key="8">
    <source>
        <dbReference type="EMBL" id="OLL22857.1"/>
    </source>
</evidence>
<dbReference type="GO" id="GO:0005200">
    <property type="term" value="F:structural constituent of cytoskeleton"/>
    <property type="evidence" value="ECO:0007669"/>
    <property type="project" value="TreeGrafter"/>
</dbReference>
<dbReference type="InterPro" id="IPR034666">
    <property type="entry name" value="ARPC2/4"/>
</dbReference>
<dbReference type="GO" id="GO:0000226">
    <property type="term" value="P:microtubule cytoskeleton organization"/>
    <property type="evidence" value="ECO:0007669"/>
    <property type="project" value="EnsemblFungi"/>
</dbReference>
<keyword evidence="9" id="KW-1185">Reference proteome</keyword>
<dbReference type="GO" id="GO:0006898">
    <property type="term" value="P:receptor-mediated endocytosis"/>
    <property type="evidence" value="ECO:0007669"/>
    <property type="project" value="EnsemblFungi"/>
</dbReference>
<comment type="function">
    <text evidence="6">Functions as actin-binding component of the Arp2/3 complex which is involved in regulation of actin polymerization and together with an activating nucleation-promoting factor (NPF) mediates the formation of branched actin networks.</text>
</comment>
<feature type="region of interest" description="Disordered" evidence="7">
    <location>
        <begin position="290"/>
        <end position="312"/>
    </location>
</feature>
<dbReference type="GO" id="GO:0051015">
    <property type="term" value="F:actin filament binding"/>
    <property type="evidence" value="ECO:0007669"/>
    <property type="project" value="EnsemblFungi"/>
</dbReference>
<evidence type="ECO:0000256" key="2">
    <source>
        <dbReference type="ARBA" id="ARBA00007192"/>
    </source>
</evidence>
<accession>A0A1U7LJN3</accession>
<dbReference type="PANTHER" id="PTHR12058:SF0">
    <property type="entry name" value="ACTIN-RELATED PROTEIN 2_3 COMPLEX SUBUNIT 2"/>
    <property type="match status" value="1"/>
</dbReference>
<name>A0A1U7LJN3_NEOID</name>
<dbReference type="InterPro" id="IPR007188">
    <property type="entry name" value="ARPC2"/>
</dbReference>
<dbReference type="GO" id="GO:0044396">
    <property type="term" value="P:actin cortical patch organization"/>
    <property type="evidence" value="ECO:0007669"/>
    <property type="project" value="EnsemblFungi"/>
</dbReference>
<evidence type="ECO:0000256" key="1">
    <source>
        <dbReference type="ARBA" id="ARBA00004245"/>
    </source>
</evidence>
<dbReference type="GO" id="GO:0072697">
    <property type="term" value="P:protein localization to cell cortex"/>
    <property type="evidence" value="ECO:0007669"/>
    <property type="project" value="EnsemblFungi"/>
</dbReference>